<name>A0AAE0Z6B0_9GAST</name>
<evidence type="ECO:0000256" key="1">
    <source>
        <dbReference type="SAM" id="MobiDB-lite"/>
    </source>
</evidence>
<organism evidence="2 3">
    <name type="scientific">Elysia crispata</name>
    <name type="common">lettuce slug</name>
    <dbReference type="NCBI Taxonomy" id="231223"/>
    <lineage>
        <taxon>Eukaryota</taxon>
        <taxon>Metazoa</taxon>
        <taxon>Spiralia</taxon>
        <taxon>Lophotrochozoa</taxon>
        <taxon>Mollusca</taxon>
        <taxon>Gastropoda</taxon>
        <taxon>Heterobranchia</taxon>
        <taxon>Euthyneura</taxon>
        <taxon>Panpulmonata</taxon>
        <taxon>Sacoglossa</taxon>
        <taxon>Placobranchoidea</taxon>
        <taxon>Plakobranchidae</taxon>
        <taxon>Elysia</taxon>
    </lineage>
</organism>
<evidence type="ECO:0000313" key="3">
    <source>
        <dbReference type="Proteomes" id="UP001283361"/>
    </source>
</evidence>
<dbReference type="EMBL" id="JAWDGP010004525">
    <property type="protein sequence ID" value="KAK3763684.1"/>
    <property type="molecule type" value="Genomic_DNA"/>
</dbReference>
<reference evidence="2" key="1">
    <citation type="journal article" date="2023" name="G3 (Bethesda)">
        <title>A reference genome for the long-term kleptoplast-retaining sea slug Elysia crispata morphotype clarki.</title>
        <authorList>
            <person name="Eastman K.E."/>
            <person name="Pendleton A.L."/>
            <person name="Shaikh M.A."/>
            <person name="Suttiyut T."/>
            <person name="Ogas R."/>
            <person name="Tomko P."/>
            <person name="Gavelis G."/>
            <person name="Widhalm J.R."/>
            <person name="Wisecaver J.H."/>
        </authorList>
    </citation>
    <scope>NUCLEOTIDE SEQUENCE</scope>
    <source>
        <strain evidence="2">ECLA1</strain>
    </source>
</reference>
<dbReference type="AlphaFoldDB" id="A0AAE0Z6B0"/>
<protein>
    <submittedName>
        <fullName evidence="2">Uncharacterized protein</fullName>
    </submittedName>
</protein>
<accession>A0AAE0Z6B0</accession>
<comment type="caution">
    <text evidence="2">The sequence shown here is derived from an EMBL/GenBank/DDBJ whole genome shotgun (WGS) entry which is preliminary data.</text>
</comment>
<feature type="region of interest" description="Disordered" evidence="1">
    <location>
        <begin position="42"/>
        <end position="61"/>
    </location>
</feature>
<evidence type="ECO:0000313" key="2">
    <source>
        <dbReference type="EMBL" id="KAK3763684.1"/>
    </source>
</evidence>
<sequence length="94" mass="10417">MKRRYTLSHRISELWEVRLEHDNRETEGIRTKKPQLMFLSADTVGFGQPPDTEGSGSPDHGVCCQEKDPASLQATVITAAEMGRASSDVDSNLK</sequence>
<dbReference type="Proteomes" id="UP001283361">
    <property type="component" value="Unassembled WGS sequence"/>
</dbReference>
<gene>
    <name evidence="2" type="ORF">RRG08_051205</name>
</gene>
<keyword evidence="3" id="KW-1185">Reference proteome</keyword>
<proteinExistence type="predicted"/>